<keyword evidence="5 12" id="KW-0812">Transmembrane</keyword>
<evidence type="ECO:0000256" key="2">
    <source>
        <dbReference type="ARBA" id="ARBA00006434"/>
    </source>
</evidence>
<sequence length="475" mass="51462">MLAVVGGYFALLLVVAWRTSRGADSDSFFIGNRSSRWAVVAFGMVGTSLSGVTFVSVPGAVGHDAFSYFQLVLGLFAGYLVIAYVLLPVYYRNHVTSIYDFLEARLGPASHRTGAGFFILSRTLGATARLYLVVNILQVAILDALGVPFWLTSAIFVAMIVAYTLQGGVKTIVWTDMLQTTCMLLGLVVLSAAMLSSLDLSFGESVARMQERGLAKVFHWEPDAASFFPKQFVAGMFIAIAMTGLDQEMMQKNISVKTLADSQKNVVVMATIMMGVVLLFLYLGGLLYLYAPAAGVTAAGDRILPAVVLEHMPAIVQLVFLIALISALFPSADGAITALTSIFCIDILHMKRRADLDEAARTRIRKRVHIAFAVIFMALLLVFKRADNPSMIGLILMLAAYTYGPLLGIFAFAILTRRSVRDGWVPVVALAAPAICLWIDANQKALFGGYRIGLEMLVVNGALTFAGLWLASRKP</sequence>
<evidence type="ECO:0000256" key="11">
    <source>
        <dbReference type="RuleBase" id="RU362091"/>
    </source>
</evidence>
<feature type="transmembrane region" description="Helical" evidence="12">
    <location>
        <begin position="147"/>
        <end position="165"/>
    </location>
</feature>
<protein>
    <recommendedName>
        <fullName evidence="15">Sodium:solute symporter</fullName>
    </recommendedName>
</protein>
<keyword evidence="14" id="KW-1185">Reference proteome</keyword>
<dbReference type="Pfam" id="PF00474">
    <property type="entry name" value="SSF"/>
    <property type="match status" value="1"/>
</dbReference>
<comment type="similarity">
    <text evidence="2 11">Belongs to the sodium:solute symporter (SSF) (TC 2.A.21) family.</text>
</comment>
<organism evidence="13 14">
    <name type="scientific">Usitatibacter palustris</name>
    <dbReference type="NCBI Taxonomy" id="2732487"/>
    <lineage>
        <taxon>Bacteria</taxon>
        <taxon>Pseudomonadati</taxon>
        <taxon>Pseudomonadota</taxon>
        <taxon>Betaproteobacteria</taxon>
        <taxon>Nitrosomonadales</taxon>
        <taxon>Usitatibacteraceae</taxon>
        <taxon>Usitatibacter</taxon>
    </lineage>
</organism>
<evidence type="ECO:0000256" key="12">
    <source>
        <dbReference type="SAM" id="Phobius"/>
    </source>
</evidence>
<dbReference type="GO" id="GO:0005886">
    <property type="term" value="C:plasma membrane"/>
    <property type="evidence" value="ECO:0007669"/>
    <property type="project" value="UniProtKB-SubCell"/>
</dbReference>
<dbReference type="InterPro" id="IPR001734">
    <property type="entry name" value="Na/solute_symporter"/>
</dbReference>
<accession>A0A6M4HDL0</accession>
<proteinExistence type="inferred from homology"/>
<dbReference type="PANTHER" id="PTHR42985:SF47">
    <property type="entry name" value="INTEGRAL MEMBRANE TRANSPORT PROTEIN"/>
    <property type="match status" value="1"/>
</dbReference>
<dbReference type="InterPro" id="IPR038377">
    <property type="entry name" value="Na/Glc_symporter_sf"/>
</dbReference>
<keyword evidence="7" id="KW-0915">Sodium</keyword>
<keyword evidence="9 12" id="KW-0472">Membrane</keyword>
<dbReference type="InParanoid" id="A0A6M4HDL0"/>
<evidence type="ECO:0000256" key="8">
    <source>
        <dbReference type="ARBA" id="ARBA00023065"/>
    </source>
</evidence>
<comment type="subcellular location">
    <subcellularLocation>
        <location evidence="1">Cell membrane</location>
        <topology evidence="1">Multi-pass membrane protein</topology>
    </subcellularLocation>
</comment>
<evidence type="ECO:0000313" key="14">
    <source>
        <dbReference type="Proteomes" id="UP000503096"/>
    </source>
</evidence>
<reference evidence="13 14" key="1">
    <citation type="submission" date="2020-04" db="EMBL/GenBank/DDBJ databases">
        <title>Usitatibacter rugosus gen. nov., sp. nov. and Usitatibacter palustris sp. nov., novel members of Usitatibacteraceae fam. nov. within the order Nitrosomonadales isolated from soil.</title>
        <authorList>
            <person name="Huber K.J."/>
            <person name="Neumann-Schaal M."/>
            <person name="Geppert A."/>
            <person name="Luckner M."/>
            <person name="Wanner G."/>
            <person name="Overmann J."/>
        </authorList>
    </citation>
    <scope>NUCLEOTIDE SEQUENCE [LARGE SCALE GENOMIC DNA]</scope>
    <source>
        <strain evidence="13 14">Swamp67</strain>
    </source>
</reference>
<dbReference type="Proteomes" id="UP000503096">
    <property type="component" value="Chromosome"/>
</dbReference>
<evidence type="ECO:0000256" key="4">
    <source>
        <dbReference type="ARBA" id="ARBA00022475"/>
    </source>
</evidence>
<keyword evidence="10" id="KW-0739">Sodium transport</keyword>
<dbReference type="AlphaFoldDB" id="A0A6M4HDL0"/>
<evidence type="ECO:0008006" key="15">
    <source>
        <dbReference type="Google" id="ProtNLM"/>
    </source>
</evidence>
<feature type="transmembrane region" description="Helical" evidence="12">
    <location>
        <begin position="392"/>
        <end position="416"/>
    </location>
</feature>
<feature type="transmembrane region" description="Helical" evidence="12">
    <location>
        <begin position="227"/>
        <end position="245"/>
    </location>
</feature>
<dbReference type="InterPro" id="IPR051163">
    <property type="entry name" value="Sodium:Solute_Symporter_SSF"/>
</dbReference>
<keyword evidence="3" id="KW-0813">Transport</keyword>
<dbReference type="GO" id="GO:0015293">
    <property type="term" value="F:symporter activity"/>
    <property type="evidence" value="ECO:0007669"/>
    <property type="project" value="TreeGrafter"/>
</dbReference>
<feature type="transmembrane region" description="Helical" evidence="12">
    <location>
        <begin position="68"/>
        <end position="91"/>
    </location>
</feature>
<dbReference type="PROSITE" id="PS50283">
    <property type="entry name" value="NA_SOLUT_SYMP_3"/>
    <property type="match status" value="1"/>
</dbReference>
<dbReference type="GO" id="GO:0006814">
    <property type="term" value="P:sodium ion transport"/>
    <property type="evidence" value="ECO:0007669"/>
    <property type="project" value="UniProtKB-KW"/>
</dbReference>
<keyword evidence="4" id="KW-1003">Cell membrane</keyword>
<dbReference type="CDD" id="cd10326">
    <property type="entry name" value="SLC5sbd_NIS-like"/>
    <property type="match status" value="1"/>
</dbReference>
<evidence type="ECO:0000256" key="3">
    <source>
        <dbReference type="ARBA" id="ARBA00022448"/>
    </source>
</evidence>
<feature type="transmembrane region" description="Helical" evidence="12">
    <location>
        <begin position="315"/>
        <end position="348"/>
    </location>
</feature>
<dbReference type="EMBL" id="CP053073">
    <property type="protein sequence ID" value="QJR16593.1"/>
    <property type="molecule type" value="Genomic_DNA"/>
</dbReference>
<evidence type="ECO:0000256" key="1">
    <source>
        <dbReference type="ARBA" id="ARBA00004651"/>
    </source>
</evidence>
<keyword evidence="8" id="KW-0406">Ion transport</keyword>
<feature type="transmembrane region" description="Helical" evidence="12">
    <location>
        <begin position="368"/>
        <end position="386"/>
    </location>
</feature>
<evidence type="ECO:0000313" key="13">
    <source>
        <dbReference type="EMBL" id="QJR16593.1"/>
    </source>
</evidence>
<dbReference type="Gene3D" id="1.20.1730.10">
    <property type="entry name" value="Sodium/glucose cotransporter"/>
    <property type="match status" value="1"/>
</dbReference>
<gene>
    <name evidence="13" type="ORF">DSM104440_03428</name>
</gene>
<name>A0A6M4HDL0_9PROT</name>
<feature type="transmembrane region" description="Helical" evidence="12">
    <location>
        <begin position="177"/>
        <end position="198"/>
    </location>
</feature>
<evidence type="ECO:0000256" key="10">
    <source>
        <dbReference type="ARBA" id="ARBA00023201"/>
    </source>
</evidence>
<evidence type="ECO:0000256" key="5">
    <source>
        <dbReference type="ARBA" id="ARBA00022692"/>
    </source>
</evidence>
<feature type="transmembrane region" description="Helical" evidence="12">
    <location>
        <begin position="452"/>
        <end position="471"/>
    </location>
</feature>
<evidence type="ECO:0000256" key="7">
    <source>
        <dbReference type="ARBA" id="ARBA00023053"/>
    </source>
</evidence>
<dbReference type="KEGG" id="upl:DSM104440_03428"/>
<dbReference type="PANTHER" id="PTHR42985">
    <property type="entry name" value="SODIUM-COUPLED MONOCARBOXYLATE TRANSPORTER"/>
    <property type="match status" value="1"/>
</dbReference>
<evidence type="ECO:0000256" key="9">
    <source>
        <dbReference type="ARBA" id="ARBA00023136"/>
    </source>
</evidence>
<evidence type="ECO:0000256" key="6">
    <source>
        <dbReference type="ARBA" id="ARBA00022989"/>
    </source>
</evidence>
<feature type="transmembrane region" description="Helical" evidence="12">
    <location>
        <begin position="423"/>
        <end position="440"/>
    </location>
</feature>
<keyword evidence="6 12" id="KW-1133">Transmembrane helix</keyword>
<feature type="transmembrane region" description="Helical" evidence="12">
    <location>
        <begin position="38"/>
        <end position="61"/>
    </location>
</feature>
<feature type="transmembrane region" description="Helical" evidence="12">
    <location>
        <begin position="266"/>
        <end position="291"/>
    </location>
</feature>